<dbReference type="AlphaFoldDB" id="A0A495XJY3"/>
<organism evidence="1 2">
    <name type="scientific">Saccharothrix variisporea</name>
    <dbReference type="NCBI Taxonomy" id="543527"/>
    <lineage>
        <taxon>Bacteria</taxon>
        <taxon>Bacillati</taxon>
        <taxon>Actinomycetota</taxon>
        <taxon>Actinomycetes</taxon>
        <taxon>Pseudonocardiales</taxon>
        <taxon>Pseudonocardiaceae</taxon>
        <taxon>Saccharothrix</taxon>
    </lineage>
</organism>
<protein>
    <submittedName>
        <fullName evidence="1">Uncharacterized protein</fullName>
    </submittedName>
</protein>
<sequence>MGAVHLVPSEHVLFIGKSNAVIVPGEHGLSRFAADELMPLVGLAGQEAIGGKLHVTNLRLVFCAHPFNRLRGSLSTPLPAVTAIRPWRSGLTIGVEVESGVATQRYVIWSRKKLIETVENAIRAFGAAEQDQFDRVRGTLEGLEVNRIAETLNSAARQIFDVTGSRPTALELIGILNFLGPDAPTRA</sequence>
<dbReference type="Proteomes" id="UP000272729">
    <property type="component" value="Unassembled WGS sequence"/>
</dbReference>
<dbReference type="EMBL" id="RBXR01000001">
    <property type="protein sequence ID" value="RKT74407.1"/>
    <property type="molecule type" value="Genomic_DNA"/>
</dbReference>
<proteinExistence type="predicted"/>
<gene>
    <name evidence="1" type="ORF">DFJ66_7762</name>
</gene>
<comment type="caution">
    <text evidence="1">The sequence shown here is derived from an EMBL/GenBank/DDBJ whole genome shotgun (WGS) entry which is preliminary data.</text>
</comment>
<name>A0A495XJY3_9PSEU</name>
<evidence type="ECO:0000313" key="1">
    <source>
        <dbReference type="EMBL" id="RKT74407.1"/>
    </source>
</evidence>
<reference evidence="1 2" key="1">
    <citation type="submission" date="2018-10" db="EMBL/GenBank/DDBJ databases">
        <title>Sequencing the genomes of 1000 actinobacteria strains.</title>
        <authorList>
            <person name="Klenk H.-P."/>
        </authorList>
    </citation>
    <scope>NUCLEOTIDE SEQUENCE [LARGE SCALE GENOMIC DNA]</scope>
    <source>
        <strain evidence="1 2">DSM 43911</strain>
    </source>
</reference>
<dbReference type="OrthoDB" id="837929at2"/>
<evidence type="ECO:0000313" key="2">
    <source>
        <dbReference type="Proteomes" id="UP000272729"/>
    </source>
</evidence>
<accession>A0A495XJY3</accession>
<keyword evidence="2" id="KW-1185">Reference proteome</keyword>
<dbReference type="RefSeq" id="WP_147459485.1">
    <property type="nucleotide sequence ID" value="NZ_JBIUBA010000003.1"/>
</dbReference>